<gene>
    <name evidence="2" type="ORF">V1478_013508</name>
</gene>
<evidence type="ECO:0000256" key="1">
    <source>
        <dbReference type="SAM" id="MobiDB-lite"/>
    </source>
</evidence>
<sequence length="93" mass="10657">MDDQDVAEAEAEAEGEGEDGDDVDDILVHVRDSLHSKRYYEALGQSNQLDDFGRILYELINDEREKRKALRSAVKRGRCIEIISVNSYKQELL</sequence>
<protein>
    <submittedName>
        <fullName evidence="2">Uncharacterized protein</fullName>
    </submittedName>
</protein>
<organism evidence="2 3">
    <name type="scientific">Vespula squamosa</name>
    <name type="common">Southern yellow jacket</name>
    <name type="synonym">Wasp</name>
    <dbReference type="NCBI Taxonomy" id="30214"/>
    <lineage>
        <taxon>Eukaryota</taxon>
        <taxon>Metazoa</taxon>
        <taxon>Ecdysozoa</taxon>
        <taxon>Arthropoda</taxon>
        <taxon>Hexapoda</taxon>
        <taxon>Insecta</taxon>
        <taxon>Pterygota</taxon>
        <taxon>Neoptera</taxon>
        <taxon>Endopterygota</taxon>
        <taxon>Hymenoptera</taxon>
        <taxon>Apocrita</taxon>
        <taxon>Aculeata</taxon>
        <taxon>Vespoidea</taxon>
        <taxon>Vespidae</taxon>
        <taxon>Vespinae</taxon>
        <taxon>Vespula</taxon>
    </lineage>
</organism>
<evidence type="ECO:0000313" key="3">
    <source>
        <dbReference type="Proteomes" id="UP001607302"/>
    </source>
</evidence>
<dbReference type="AlphaFoldDB" id="A0ABD2AB19"/>
<reference evidence="2 3" key="1">
    <citation type="journal article" date="2024" name="Ann. Entomol. Soc. Am.">
        <title>Genomic analyses of the southern and eastern yellowjacket wasps (Hymenoptera: Vespidae) reveal evolutionary signatures of social life.</title>
        <authorList>
            <person name="Catto M.A."/>
            <person name="Caine P.B."/>
            <person name="Orr S.E."/>
            <person name="Hunt B.G."/>
            <person name="Goodisman M.A.D."/>
        </authorList>
    </citation>
    <scope>NUCLEOTIDE SEQUENCE [LARGE SCALE GENOMIC DNA]</scope>
    <source>
        <strain evidence="2">233</strain>
        <tissue evidence="2">Head and thorax</tissue>
    </source>
</reference>
<proteinExistence type="predicted"/>
<keyword evidence="3" id="KW-1185">Reference proteome</keyword>
<feature type="region of interest" description="Disordered" evidence="1">
    <location>
        <begin position="1"/>
        <end position="24"/>
    </location>
</feature>
<accession>A0ABD2AB19</accession>
<comment type="caution">
    <text evidence="2">The sequence shown here is derived from an EMBL/GenBank/DDBJ whole genome shotgun (WGS) entry which is preliminary data.</text>
</comment>
<evidence type="ECO:0000313" key="2">
    <source>
        <dbReference type="EMBL" id="KAL2717808.1"/>
    </source>
</evidence>
<dbReference type="Proteomes" id="UP001607302">
    <property type="component" value="Unassembled WGS sequence"/>
</dbReference>
<dbReference type="EMBL" id="JAUDFV010000153">
    <property type="protein sequence ID" value="KAL2717808.1"/>
    <property type="molecule type" value="Genomic_DNA"/>
</dbReference>
<name>A0ABD2AB19_VESSQ</name>